<protein>
    <recommendedName>
        <fullName evidence="1">ATPase dynein-related AAA domain-containing protein</fullName>
    </recommendedName>
</protein>
<name>A0A380TPA8_9PAST</name>
<feature type="domain" description="ATPase dynein-related AAA" evidence="1">
    <location>
        <begin position="301"/>
        <end position="434"/>
    </location>
</feature>
<organism evidence="2 3">
    <name type="scientific">[Actinobacillus] rossii</name>
    <dbReference type="NCBI Taxonomy" id="123820"/>
    <lineage>
        <taxon>Bacteria</taxon>
        <taxon>Pseudomonadati</taxon>
        <taxon>Pseudomonadota</taxon>
        <taxon>Gammaproteobacteria</taxon>
        <taxon>Pasteurellales</taxon>
        <taxon>Pasteurellaceae</taxon>
    </lineage>
</organism>
<dbReference type="Gene3D" id="3.40.50.300">
    <property type="entry name" value="P-loop containing nucleotide triphosphate hydrolases"/>
    <property type="match status" value="1"/>
</dbReference>
<dbReference type="GO" id="GO:0005524">
    <property type="term" value="F:ATP binding"/>
    <property type="evidence" value="ECO:0007669"/>
    <property type="project" value="InterPro"/>
</dbReference>
<dbReference type="EMBL" id="UFRQ01000003">
    <property type="protein sequence ID" value="SUT89355.1"/>
    <property type="molecule type" value="Genomic_DNA"/>
</dbReference>
<dbReference type="Proteomes" id="UP000254649">
    <property type="component" value="Unassembled WGS sequence"/>
</dbReference>
<evidence type="ECO:0000313" key="2">
    <source>
        <dbReference type="EMBL" id="SUT89355.1"/>
    </source>
</evidence>
<dbReference type="SUPFAM" id="SSF52540">
    <property type="entry name" value="P-loop containing nucleoside triphosphate hydrolases"/>
    <property type="match status" value="1"/>
</dbReference>
<dbReference type="Pfam" id="PF07728">
    <property type="entry name" value="AAA_5"/>
    <property type="match status" value="1"/>
</dbReference>
<dbReference type="InterPro" id="IPR027417">
    <property type="entry name" value="P-loop_NTPase"/>
</dbReference>
<keyword evidence="3" id="KW-1185">Reference proteome</keyword>
<evidence type="ECO:0000259" key="1">
    <source>
        <dbReference type="Pfam" id="PF07728"/>
    </source>
</evidence>
<dbReference type="InterPro" id="IPR011704">
    <property type="entry name" value="ATPase_dyneun-rel_AAA"/>
</dbReference>
<evidence type="ECO:0000313" key="3">
    <source>
        <dbReference type="Proteomes" id="UP000254649"/>
    </source>
</evidence>
<reference evidence="2 3" key="1">
    <citation type="submission" date="2018-06" db="EMBL/GenBank/DDBJ databases">
        <authorList>
            <consortium name="Pathogen Informatics"/>
            <person name="Doyle S."/>
        </authorList>
    </citation>
    <scope>NUCLEOTIDE SEQUENCE [LARGE SCALE GENOMIC DNA]</scope>
    <source>
        <strain evidence="2 3">NCTC10801</strain>
    </source>
</reference>
<dbReference type="GO" id="GO:0016887">
    <property type="term" value="F:ATP hydrolysis activity"/>
    <property type="evidence" value="ECO:0007669"/>
    <property type="project" value="InterPro"/>
</dbReference>
<proteinExistence type="predicted"/>
<dbReference type="AlphaFoldDB" id="A0A380TPA8"/>
<sequence>MTTLIKDYLNYLDNIEKGHCWYLVKQDCSFWKQCYFVSILEEYKKQNNNLNFSDFFDAEILKINEEKGLNLPKNYRALRISYFYGLLDDPERKYNKYINVKITDVYFEILKRTNREFEKTELYKDIIQAQVEKMFVSSEIDEENDSVRKDFRLYPIIFLYKILLELGRATGKFEITFDEYKYFVITQPIYENFLDCLLLITESRLNANILNETKKFSAKLDSRFNLVLNELDTLEIKDEKILLKYDSINRISKLVYSYENKELLKNSQNPINFLASTESFDSILSLTPDITQNLSLPKPFLLLAGVSGTGKSRFVREQAKQTGEYQLVAVRPDWHEPSDLLGYVSRLNGTPQYVMTDILKFIIKAWQAVENAGLIANGKVRGTQADLANVAPYWLCLDEMNLAPVEQYFADYLSVIETREWTWADGEFEYRTDALLSSTSWDDIVDFKNTLGVSDRLWNFFVRNGIGIPFNLIVAGTVNMDETTHAFSRKVLDRALSFDFNKFYPNDFNAFFEPKTTPKLLSYPTASKAENLGEITEKSIAFLTALNAQLADSPFELAYRALNELLLSVQSLHPQDDVELQAVWDDFVMTKVLPRIEGDEVKIGKLLDKITDFLEKQLNAIWEDNRPDLWRESIDGSMLEIDCRSKPKLARMRQQLEDRGMVSFW</sequence>
<gene>
    <name evidence="2" type="ORF">NCTC10801_00908</name>
</gene>
<accession>A0A380TPA8</accession>